<dbReference type="InterPro" id="IPR036259">
    <property type="entry name" value="MFS_trans_sf"/>
</dbReference>
<dbReference type="RefSeq" id="WP_230068275.1">
    <property type="nucleotide sequence ID" value="NZ_BAABLL010000017.1"/>
</dbReference>
<accession>A0ABV8R733</accession>
<evidence type="ECO:0000256" key="1">
    <source>
        <dbReference type="SAM" id="Phobius"/>
    </source>
</evidence>
<evidence type="ECO:0000313" key="3">
    <source>
        <dbReference type="Proteomes" id="UP001595773"/>
    </source>
</evidence>
<feature type="transmembrane region" description="Helical" evidence="1">
    <location>
        <begin position="6"/>
        <end position="24"/>
    </location>
</feature>
<feature type="transmembrane region" description="Helical" evidence="1">
    <location>
        <begin position="265"/>
        <end position="286"/>
    </location>
</feature>
<dbReference type="Proteomes" id="UP001595773">
    <property type="component" value="Unassembled WGS sequence"/>
</dbReference>
<comment type="caution">
    <text evidence="2">The sequence shown here is derived from an EMBL/GenBank/DDBJ whole genome shotgun (WGS) entry which is preliminary data.</text>
</comment>
<dbReference type="PANTHER" id="PTHR35007">
    <property type="entry name" value="INTEGRAL MEMBRANE PROTEIN-RELATED"/>
    <property type="match status" value="1"/>
</dbReference>
<sequence>MIWAALTLGAIVGLGLVWLVAELTPRHPKLSAALDHLGTVEVAATTPTKREQMGRVMQHGLLARLQVNSKDLALVGISPAQHSSNQAMMGLLGFIIAPLLAGFCVLLLGLPAPLLIVSLPVSLGMALLLIWATNLTVTQKAEEARHEFARAVATYIELVAAERKRNTAAGLALSRAANVADSWVFVRLREELQLAKYKGHRPWDAFKAFSKDIGVPELSDLADIMKLAGAEGASVYEPLRSRGKGLRVQLLNEARAKANADSERITMPMALMGLIFIVLIATPPLFKLMST</sequence>
<reference evidence="3" key="1">
    <citation type="journal article" date="2019" name="Int. J. Syst. Evol. Microbiol.">
        <title>The Global Catalogue of Microorganisms (GCM) 10K type strain sequencing project: providing services to taxonomists for standard genome sequencing and annotation.</title>
        <authorList>
            <consortium name="The Broad Institute Genomics Platform"/>
            <consortium name="The Broad Institute Genome Sequencing Center for Infectious Disease"/>
            <person name="Wu L."/>
            <person name="Ma J."/>
        </authorList>
    </citation>
    <scope>NUCLEOTIDE SEQUENCE [LARGE SCALE GENOMIC DNA]</scope>
    <source>
        <strain evidence="3">CGMCC 1.10698</strain>
    </source>
</reference>
<evidence type="ECO:0000313" key="2">
    <source>
        <dbReference type="EMBL" id="MFC4267223.1"/>
    </source>
</evidence>
<keyword evidence="1" id="KW-0472">Membrane</keyword>
<keyword evidence="1" id="KW-1133">Transmembrane helix</keyword>
<name>A0ABV8R733_9MICC</name>
<protein>
    <submittedName>
        <fullName evidence="2">TadC protein</fullName>
    </submittedName>
</protein>
<dbReference type="EMBL" id="JBHSCQ010000024">
    <property type="protein sequence ID" value="MFC4267223.1"/>
    <property type="molecule type" value="Genomic_DNA"/>
</dbReference>
<dbReference type="SUPFAM" id="SSF103473">
    <property type="entry name" value="MFS general substrate transporter"/>
    <property type="match status" value="1"/>
</dbReference>
<feature type="transmembrane region" description="Helical" evidence="1">
    <location>
        <begin position="87"/>
        <end position="108"/>
    </location>
</feature>
<dbReference type="PANTHER" id="PTHR35007:SF1">
    <property type="entry name" value="PILUS ASSEMBLY PROTEIN"/>
    <property type="match status" value="1"/>
</dbReference>
<feature type="transmembrane region" description="Helical" evidence="1">
    <location>
        <begin position="114"/>
        <end position="137"/>
    </location>
</feature>
<keyword evidence="1" id="KW-0812">Transmembrane</keyword>
<proteinExistence type="predicted"/>
<gene>
    <name evidence="2" type="ORF">ACFOW9_16575</name>
</gene>
<organism evidence="2 3">
    <name type="scientific">Arthrobacter cryoconiti</name>
    <dbReference type="NCBI Taxonomy" id="748907"/>
    <lineage>
        <taxon>Bacteria</taxon>
        <taxon>Bacillati</taxon>
        <taxon>Actinomycetota</taxon>
        <taxon>Actinomycetes</taxon>
        <taxon>Micrococcales</taxon>
        <taxon>Micrococcaceae</taxon>
        <taxon>Arthrobacter</taxon>
    </lineage>
</organism>
<keyword evidence="3" id="KW-1185">Reference proteome</keyword>